<proteinExistence type="predicted"/>
<evidence type="ECO:0000313" key="4">
    <source>
        <dbReference type="Proteomes" id="UP000188532"/>
    </source>
</evidence>
<dbReference type="AlphaFoldDB" id="A0A1V3WFT8"/>
<evidence type="ECO:0000313" key="6">
    <source>
        <dbReference type="Proteomes" id="UP000516380"/>
    </source>
</evidence>
<keyword evidence="6" id="KW-1185">Reference proteome</keyword>
<evidence type="ECO:0000313" key="2">
    <source>
        <dbReference type="EMBL" id="OOK65732.1"/>
    </source>
</evidence>
<dbReference type="EMBL" id="MVBM01000010">
    <property type="protein sequence ID" value="OOK65732.1"/>
    <property type="molecule type" value="Genomic_DNA"/>
</dbReference>
<dbReference type="EMBL" id="MVBN01000009">
    <property type="protein sequence ID" value="OOK66854.1"/>
    <property type="molecule type" value="Genomic_DNA"/>
</dbReference>
<accession>A0A1V3WFT8</accession>
<reference evidence="4 5" key="1">
    <citation type="submission" date="2017-02" db="EMBL/GenBank/DDBJ databases">
        <title>Complete genome sequences of Mycobacterium kansasii strains isolated from rhesus macaques.</title>
        <authorList>
            <person name="Panda A."/>
            <person name="Nagaraj S."/>
            <person name="Zhao X."/>
            <person name="Tettelin H."/>
            <person name="Detolla L.J."/>
        </authorList>
    </citation>
    <scope>NUCLEOTIDE SEQUENCE [LARGE SCALE GENOMIC DNA]</scope>
    <source>
        <strain evidence="3 4">11-3469</strain>
        <strain evidence="2 5">11-3813</strain>
    </source>
</reference>
<dbReference type="EMBL" id="AP023343">
    <property type="protein sequence ID" value="BCI91374.1"/>
    <property type="molecule type" value="Genomic_DNA"/>
</dbReference>
<organism evidence="2 5">
    <name type="scientific">Mycobacterium kansasii</name>
    <dbReference type="NCBI Taxonomy" id="1768"/>
    <lineage>
        <taxon>Bacteria</taxon>
        <taxon>Bacillati</taxon>
        <taxon>Actinomycetota</taxon>
        <taxon>Actinomycetes</taxon>
        <taxon>Mycobacteriales</taxon>
        <taxon>Mycobacteriaceae</taxon>
        <taxon>Mycobacterium</taxon>
    </lineage>
</organism>
<evidence type="ECO:0000313" key="1">
    <source>
        <dbReference type="EMBL" id="BCI91374.1"/>
    </source>
</evidence>
<evidence type="ECO:0000313" key="5">
    <source>
        <dbReference type="Proteomes" id="UP000189229"/>
    </source>
</evidence>
<dbReference type="Proteomes" id="UP000189229">
    <property type="component" value="Unassembled WGS sequence"/>
</dbReference>
<sequence length="85" mass="9892">MAAAAGVSKSTVQLVWHAHGLKPHRVQTFKLSNYARFEKKLVEMPKDLAIRLILDNYATHEHQDGSRWLDNPRFHLHFTPRLHPD</sequence>
<reference evidence="1 6" key="2">
    <citation type="submission" date="2020-07" db="EMBL/GenBank/DDBJ databases">
        <title>Mycobacterium kansasii (former subtype) with zoonotic potential isolated from diseased indoor pet cat, Japan.</title>
        <authorList>
            <person name="Fukano H."/>
            <person name="Terazono T."/>
            <person name="Hoshino Y."/>
        </authorList>
    </citation>
    <scope>NUCLEOTIDE SEQUENCE [LARGE SCALE GENOMIC DNA]</scope>
    <source>
        <strain evidence="1 6">Kuro-I</strain>
    </source>
</reference>
<protein>
    <submittedName>
        <fullName evidence="2">Transposase, IS630 family</fullName>
    </submittedName>
</protein>
<name>A0A1V3WFT8_MYCKA</name>
<dbReference type="Proteomes" id="UP000188532">
    <property type="component" value="Unassembled WGS sequence"/>
</dbReference>
<dbReference type="Proteomes" id="UP000516380">
    <property type="component" value="Chromosome"/>
</dbReference>
<gene>
    <name evidence="3" type="ORF">BZL29_7334</name>
    <name evidence="2" type="ORF">BZL30_8794</name>
    <name evidence="1" type="ORF">NIIDMKKI_65800</name>
</gene>
<evidence type="ECO:0000313" key="3">
    <source>
        <dbReference type="EMBL" id="OOK66854.1"/>
    </source>
</evidence>